<protein>
    <submittedName>
        <fullName evidence="1">Uncharacterized protein</fullName>
    </submittedName>
</protein>
<dbReference type="Proteomes" id="UP001209878">
    <property type="component" value="Unassembled WGS sequence"/>
</dbReference>
<sequence length="71" mass="8007">MRDKGVWRQTLGFGRVACGNGGQRSLEQWLESLELQVAMRDRGVWRQMVGVSRVASGNDGQRSLETDGWIQ</sequence>
<dbReference type="AlphaFoldDB" id="A0AAD9UE49"/>
<proteinExistence type="predicted"/>
<dbReference type="EMBL" id="JAODUO010000213">
    <property type="protein sequence ID" value="KAK2186092.1"/>
    <property type="molecule type" value="Genomic_DNA"/>
</dbReference>
<evidence type="ECO:0000313" key="1">
    <source>
        <dbReference type="EMBL" id="KAK2186092.1"/>
    </source>
</evidence>
<name>A0AAD9UE49_RIDPI</name>
<keyword evidence="2" id="KW-1185">Reference proteome</keyword>
<organism evidence="1 2">
    <name type="scientific">Ridgeia piscesae</name>
    <name type="common">Tubeworm</name>
    <dbReference type="NCBI Taxonomy" id="27915"/>
    <lineage>
        <taxon>Eukaryota</taxon>
        <taxon>Metazoa</taxon>
        <taxon>Spiralia</taxon>
        <taxon>Lophotrochozoa</taxon>
        <taxon>Annelida</taxon>
        <taxon>Polychaeta</taxon>
        <taxon>Sedentaria</taxon>
        <taxon>Canalipalpata</taxon>
        <taxon>Sabellida</taxon>
        <taxon>Siboglinidae</taxon>
        <taxon>Ridgeia</taxon>
    </lineage>
</organism>
<comment type="caution">
    <text evidence="1">The sequence shown here is derived from an EMBL/GenBank/DDBJ whole genome shotgun (WGS) entry which is preliminary data.</text>
</comment>
<gene>
    <name evidence="1" type="ORF">NP493_213g01019</name>
</gene>
<reference evidence="1" key="1">
    <citation type="journal article" date="2023" name="Mol. Biol. Evol.">
        <title>Third-Generation Sequencing Reveals the Adaptive Role of the Epigenome in Three Deep-Sea Polychaetes.</title>
        <authorList>
            <person name="Perez M."/>
            <person name="Aroh O."/>
            <person name="Sun Y."/>
            <person name="Lan Y."/>
            <person name="Juniper S.K."/>
            <person name="Young C.R."/>
            <person name="Angers B."/>
            <person name="Qian P.Y."/>
        </authorList>
    </citation>
    <scope>NUCLEOTIDE SEQUENCE</scope>
    <source>
        <strain evidence="1">R07B-5</strain>
    </source>
</reference>
<evidence type="ECO:0000313" key="2">
    <source>
        <dbReference type="Proteomes" id="UP001209878"/>
    </source>
</evidence>
<accession>A0AAD9UE49</accession>